<sequence>MQLPPTLALFLTPNRTTVVFAVKGVIAMALSLYVAMYLNLDRPYWALVSAVFLQMRPESGLVIEKGICQIVGSVIGGAAGILILDWFTDYPLLAIGSLAVWVFLMSAGSVMVHRLNFIYGFAMAAMTASLVVVLVMANAANADSYAVFEVAQARMSEISVGAVCATLVSLLLWPVQVKNVLRVHARNVINRTLDYLVVELDPDGTHVDRHKQADGILESLGALSDDSSAVVYEGPEGSSRARAADLLCNKVLSLLAVVQIFGRLQRNHGELLDDKVAEQMRNMREHFKAMAKTTDYNDCYHHAQLLRRELLHFRASYQAPSPILARLTQTSLELVADLVMVLKAYDALENSQQTRLNAPSLSTYRDPLVAAITGFRTMVVFLIGAAIWINTTASAAVMMMILPLTFSVMFARFPSPTFVLARLLVGVLLAIPVGLYFGLGLMAQGAGHFALLVIAMGGPLFIGLMALANRPTLPYGLGFCIPFVILIQPSNTMTYAVDNSLSVALGIFAGVSVLYWVFKLITAPDSILVQKRLIRSTAHDLATIGHHRHPEGWFNGRMGDRLMRLAGYEQGTTSGTRYLTDLGLTGLNLGHVSIRLRRQLATSHDPRVHALLEQWQQSLADTFLCCAKGHFNADFRARSQRLVEAVRKTGAANLQVELIEGTMERLALTFERTAHTFAEQLAKQK</sequence>
<feature type="transmembrane region" description="Helical" evidence="7">
    <location>
        <begin position="61"/>
        <end position="84"/>
    </location>
</feature>
<evidence type="ECO:0000256" key="2">
    <source>
        <dbReference type="ARBA" id="ARBA00022448"/>
    </source>
</evidence>
<keyword evidence="4 7" id="KW-0812">Transmembrane</keyword>
<evidence type="ECO:0000313" key="9">
    <source>
        <dbReference type="Proteomes" id="UP000268033"/>
    </source>
</evidence>
<keyword evidence="9" id="KW-1185">Reference proteome</keyword>
<feature type="transmembrane region" description="Helical" evidence="7">
    <location>
        <begin position="20"/>
        <end position="40"/>
    </location>
</feature>
<evidence type="ECO:0000256" key="7">
    <source>
        <dbReference type="SAM" id="Phobius"/>
    </source>
</evidence>
<evidence type="ECO:0000313" key="8">
    <source>
        <dbReference type="EMBL" id="ROQ19123.1"/>
    </source>
</evidence>
<reference evidence="8 9" key="1">
    <citation type="submission" date="2018-11" db="EMBL/GenBank/DDBJ databases">
        <title>Genomic Encyclopedia of Type Strains, Phase IV (KMG-IV): sequencing the most valuable type-strain genomes for metagenomic binning, comparative biology and taxonomic classification.</title>
        <authorList>
            <person name="Goeker M."/>
        </authorList>
    </citation>
    <scope>NUCLEOTIDE SEQUENCE [LARGE SCALE GENOMIC DNA]</scope>
    <source>
        <strain evidence="8 9">DSM 21945</strain>
    </source>
</reference>
<dbReference type="Proteomes" id="UP000268033">
    <property type="component" value="Unassembled WGS sequence"/>
</dbReference>
<dbReference type="InterPro" id="IPR006726">
    <property type="entry name" value="PHBA_efflux_AaeB/fusaric-R"/>
</dbReference>
<dbReference type="Pfam" id="PF04632">
    <property type="entry name" value="FUSC"/>
    <property type="match status" value="1"/>
</dbReference>
<keyword evidence="5 7" id="KW-1133">Transmembrane helix</keyword>
<keyword evidence="6 7" id="KW-0472">Membrane</keyword>
<accession>A0A3N1NSK3</accession>
<feature type="transmembrane region" description="Helical" evidence="7">
    <location>
        <begin position="117"/>
        <end position="138"/>
    </location>
</feature>
<dbReference type="STRING" id="584787.GCA_001247655_01972"/>
<gene>
    <name evidence="8" type="ORF">EDC28_11243</name>
</gene>
<evidence type="ECO:0000256" key="1">
    <source>
        <dbReference type="ARBA" id="ARBA00004651"/>
    </source>
</evidence>
<comment type="subcellular location">
    <subcellularLocation>
        <location evidence="1">Cell membrane</location>
        <topology evidence="1">Multi-pass membrane protein</topology>
    </subcellularLocation>
</comment>
<dbReference type="PANTHER" id="PTHR30509">
    <property type="entry name" value="P-HYDROXYBENZOIC ACID EFFLUX PUMP SUBUNIT-RELATED"/>
    <property type="match status" value="1"/>
</dbReference>
<dbReference type="GO" id="GO:0022857">
    <property type="term" value="F:transmembrane transporter activity"/>
    <property type="evidence" value="ECO:0007669"/>
    <property type="project" value="InterPro"/>
</dbReference>
<protein>
    <submittedName>
        <fullName evidence="8">Putative membrane protein YccC</fullName>
    </submittedName>
</protein>
<name>A0A3N1NSK3_9GAMM</name>
<feature type="transmembrane region" description="Helical" evidence="7">
    <location>
        <begin position="503"/>
        <end position="522"/>
    </location>
</feature>
<evidence type="ECO:0000256" key="5">
    <source>
        <dbReference type="ARBA" id="ARBA00022989"/>
    </source>
</evidence>
<proteinExistence type="predicted"/>
<comment type="caution">
    <text evidence="8">The sequence shown here is derived from an EMBL/GenBank/DDBJ whole genome shotgun (WGS) entry which is preliminary data.</text>
</comment>
<dbReference type="RefSeq" id="WP_123422555.1">
    <property type="nucleotide sequence ID" value="NZ_RJUL01000012.1"/>
</dbReference>
<organism evidence="8 9">
    <name type="scientific">Gallaecimonas pentaromativorans</name>
    <dbReference type="NCBI Taxonomy" id="584787"/>
    <lineage>
        <taxon>Bacteria</taxon>
        <taxon>Pseudomonadati</taxon>
        <taxon>Pseudomonadota</taxon>
        <taxon>Gammaproteobacteria</taxon>
        <taxon>Enterobacterales</taxon>
        <taxon>Gallaecimonadaceae</taxon>
        <taxon>Gallaecimonas</taxon>
    </lineage>
</organism>
<dbReference type="EMBL" id="RJUL01000012">
    <property type="protein sequence ID" value="ROQ19123.1"/>
    <property type="molecule type" value="Genomic_DNA"/>
</dbReference>
<dbReference type="GO" id="GO:0005886">
    <property type="term" value="C:plasma membrane"/>
    <property type="evidence" value="ECO:0007669"/>
    <property type="project" value="UniProtKB-SubCell"/>
</dbReference>
<feature type="transmembrane region" description="Helical" evidence="7">
    <location>
        <begin position="449"/>
        <end position="468"/>
    </location>
</feature>
<feature type="transmembrane region" description="Helical" evidence="7">
    <location>
        <begin position="420"/>
        <end position="443"/>
    </location>
</feature>
<dbReference type="AlphaFoldDB" id="A0A3N1NSK3"/>
<evidence type="ECO:0000256" key="4">
    <source>
        <dbReference type="ARBA" id="ARBA00022692"/>
    </source>
</evidence>
<keyword evidence="3" id="KW-1003">Cell membrane</keyword>
<evidence type="ECO:0000256" key="3">
    <source>
        <dbReference type="ARBA" id="ARBA00022475"/>
    </source>
</evidence>
<keyword evidence="2" id="KW-0813">Transport</keyword>
<evidence type="ECO:0000256" key="6">
    <source>
        <dbReference type="ARBA" id="ARBA00023136"/>
    </source>
</evidence>
<feature type="transmembrane region" description="Helical" evidence="7">
    <location>
        <begin position="90"/>
        <end position="110"/>
    </location>
</feature>
<feature type="transmembrane region" description="Helical" evidence="7">
    <location>
        <begin position="158"/>
        <end position="177"/>
    </location>
</feature>
<dbReference type="PANTHER" id="PTHR30509:SF9">
    <property type="entry name" value="MULTIDRUG RESISTANCE PROTEIN MDTO"/>
    <property type="match status" value="1"/>
</dbReference>